<keyword evidence="4 10" id="KW-0276">Fatty acid metabolism</keyword>
<organism evidence="12 13">
    <name type="scientific">Aequoribacter fuscus</name>
    <dbReference type="NCBI Taxonomy" id="2518989"/>
    <lineage>
        <taxon>Bacteria</taxon>
        <taxon>Pseudomonadati</taxon>
        <taxon>Pseudomonadota</taxon>
        <taxon>Gammaproteobacteria</taxon>
        <taxon>Cellvibrionales</taxon>
        <taxon>Halieaceae</taxon>
        <taxon>Aequoribacter</taxon>
    </lineage>
</organism>
<evidence type="ECO:0000256" key="9">
    <source>
        <dbReference type="ARBA" id="ARBA00054726"/>
    </source>
</evidence>
<comment type="subcellular location">
    <subcellularLocation>
        <location evidence="10">Cytoplasm</location>
    </subcellularLocation>
</comment>
<feature type="binding site" evidence="10">
    <location>
        <position position="57"/>
    </location>
    <ligand>
        <name>Mg(2+)</name>
        <dbReference type="ChEBI" id="CHEBI:18420"/>
    </ligand>
</feature>
<keyword evidence="5 10" id="KW-0460">Magnesium</keyword>
<evidence type="ECO:0000256" key="4">
    <source>
        <dbReference type="ARBA" id="ARBA00022832"/>
    </source>
</evidence>
<dbReference type="Gene3D" id="3.90.470.20">
    <property type="entry name" value="4'-phosphopantetheinyl transferase domain"/>
    <property type="match status" value="1"/>
</dbReference>
<evidence type="ECO:0000256" key="8">
    <source>
        <dbReference type="ARBA" id="ARBA00050875"/>
    </source>
</evidence>
<dbReference type="GO" id="GO:0005737">
    <property type="term" value="C:cytoplasm"/>
    <property type="evidence" value="ECO:0007669"/>
    <property type="project" value="UniProtKB-SubCell"/>
</dbReference>
<keyword evidence="1 10" id="KW-0444">Lipid biosynthesis</keyword>
<dbReference type="FunFam" id="3.90.470.20:FF:000001">
    <property type="entry name" value="Holo-[acyl-carrier-protein] synthase"/>
    <property type="match status" value="1"/>
</dbReference>
<dbReference type="EMBL" id="AEIG01000014">
    <property type="protein sequence ID" value="EGG30429.1"/>
    <property type="molecule type" value="Genomic_DNA"/>
</dbReference>
<keyword evidence="7 10" id="KW-0275">Fatty acid biosynthesis</keyword>
<comment type="caution">
    <text evidence="12">The sequence shown here is derived from an EMBL/GenBank/DDBJ whole genome shotgun (WGS) entry which is preliminary data.</text>
</comment>
<dbReference type="eggNOG" id="COG0736">
    <property type="taxonomic scope" value="Bacteria"/>
</dbReference>
<comment type="function">
    <text evidence="9">Transfers the 4'-phosphopantetheine moiety from coenzyme A to the 'Ser-36' of acyl-carrier-protein.</text>
</comment>
<dbReference type="Pfam" id="PF01648">
    <property type="entry name" value="ACPS"/>
    <property type="match status" value="1"/>
</dbReference>
<dbReference type="InterPro" id="IPR004568">
    <property type="entry name" value="Ppantetheine-prot_Trfase_dom"/>
</dbReference>
<comment type="catalytic activity">
    <reaction evidence="8 10">
        <text>apo-[ACP] + CoA = holo-[ACP] + adenosine 3',5'-bisphosphate + H(+)</text>
        <dbReference type="Rhea" id="RHEA:12068"/>
        <dbReference type="Rhea" id="RHEA-COMP:9685"/>
        <dbReference type="Rhea" id="RHEA-COMP:9690"/>
        <dbReference type="ChEBI" id="CHEBI:15378"/>
        <dbReference type="ChEBI" id="CHEBI:29999"/>
        <dbReference type="ChEBI" id="CHEBI:57287"/>
        <dbReference type="ChEBI" id="CHEBI:58343"/>
        <dbReference type="ChEBI" id="CHEBI:64479"/>
        <dbReference type="EC" id="2.7.8.7"/>
    </reaction>
</comment>
<dbReference type="HAMAP" id="MF_00101">
    <property type="entry name" value="AcpS"/>
    <property type="match status" value="1"/>
</dbReference>
<gene>
    <name evidence="10" type="primary">acpS</name>
    <name evidence="12" type="ORF">IMCC3088_406</name>
</gene>
<keyword evidence="3 10" id="KW-0479">Metal-binding</keyword>
<evidence type="ECO:0000259" key="11">
    <source>
        <dbReference type="Pfam" id="PF01648"/>
    </source>
</evidence>
<evidence type="ECO:0000256" key="10">
    <source>
        <dbReference type="HAMAP-Rule" id="MF_00101"/>
    </source>
</evidence>
<dbReference type="InterPro" id="IPR002582">
    <property type="entry name" value="ACPS"/>
</dbReference>
<dbReference type="GO" id="GO:0008897">
    <property type="term" value="F:holo-[acyl-carrier-protein] synthase activity"/>
    <property type="evidence" value="ECO:0007669"/>
    <property type="project" value="UniProtKB-UniRule"/>
</dbReference>
<dbReference type="InterPro" id="IPR008278">
    <property type="entry name" value="4-PPantetheinyl_Trfase_dom"/>
</dbReference>
<keyword evidence="10" id="KW-0963">Cytoplasm</keyword>
<dbReference type="STRING" id="2518989.IMCC3088_406"/>
<dbReference type="NCBIfam" id="TIGR00556">
    <property type="entry name" value="pantethn_trn"/>
    <property type="match status" value="1"/>
</dbReference>
<dbReference type="EC" id="2.7.8.7" evidence="10"/>
<dbReference type="InterPro" id="IPR037143">
    <property type="entry name" value="4-PPantetheinyl_Trfase_dom_sf"/>
</dbReference>
<feature type="domain" description="4'-phosphopantetheinyl transferase" evidence="11">
    <location>
        <begin position="5"/>
        <end position="118"/>
    </location>
</feature>
<evidence type="ECO:0000256" key="2">
    <source>
        <dbReference type="ARBA" id="ARBA00022679"/>
    </source>
</evidence>
<dbReference type="Proteomes" id="UP000005615">
    <property type="component" value="Unassembled WGS sequence"/>
</dbReference>
<feature type="binding site" evidence="10">
    <location>
        <position position="8"/>
    </location>
    <ligand>
        <name>Mg(2+)</name>
        <dbReference type="ChEBI" id="CHEBI:18420"/>
    </ligand>
</feature>
<sequence length="127" mass="14240">MILGLGSDIVDIERIAAAVTRHPERFARRILTEHEWHAYQERDYCVNFLAKRFAAKEAVSKCFGTGLRGALQWQTIQVLNSDLGQPTVELLDDAHALLAPNAMISITLSDERRYAIAFAVYHLSAPC</sequence>
<dbReference type="RefSeq" id="WP_009574841.1">
    <property type="nucleotide sequence ID" value="NZ_AEIG01000014.1"/>
</dbReference>
<evidence type="ECO:0000313" key="12">
    <source>
        <dbReference type="EMBL" id="EGG30429.1"/>
    </source>
</evidence>
<name>F3KZK0_9GAMM</name>
<comment type="cofactor">
    <cofactor evidence="10">
        <name>Mg(2+)</name>
        <dbReference type="ChEBI" id="CHEBI:18420"/>
    </cofactor>
</comment>
<keyword evidence="2 10" id="KW-0808">Transferase</keyword>
<comment type="similarity">
    <text evidence="10">Belongs to the P-Pant transferase superfamily. AcpS family.</text>
</comment>
<reference evidence="12 13" key="1">
    <citation type="journal article" date="2011" name="J. Bacteriol.">
        <title>Genome sequence of strain IMCC3088, a proteorhodopsin-containing marine bacterium belonging to the OM60/NOR5 clade.</title>
        <authorList>
            <person name="Jang Y."/>
            <person name="Oh H.M."/>
            <person name="Kang I."/>
            <person name="Lee K."/>
            <person name="Yang S.J."/>
            <person name="Cho J.C."/>
        </authorList>
    </citation>
    <scope>NUCLEOTIDE SEQUENCE [LARGE SCALE GENOMIC DNA]</scope>
    <source>
        <strain evidence="12 13">IMCC3088</strain>
    </source>
</reference>
<proteinExistence type="inferred from homology"/>
<accession>F3KZK0</accession>
<keyword evidence="13" id="KW-1185">Reference proteome</keyword>
<dbReference type="NCBIfam" id="TIGR00516">
    <property type="entry name" value="acpS"/>
    <property type="match status" value="1"/>
</dbReference>
<evidence type="ECO:0000256" key="6">
    <source>
        <dbReference type="ARBA" id="ARBA00023098"/>
    </source>
</evidence>
<evidence type="ECO:0000256" key="5">
    <source>
        <dbReference type="ARBA" id="ARBA00022842"/>
    </source>
</evidence>
<keyword evidence="6 10" id="KW-0443">Lipid metabolism</keyword>
<comment type="function">
    <text evidence="10">Transfers the 4'-phosphopantetheine moiety from coenzyme A to a Ser of acyl-carrier-protein.</text>
</comment>
<dbReference type="SUPFAM" id="SSF56214">
    <property type="entry name" value="4'-phosphopantetheinyl transferase"/>
    <property type="match status" value="1"/>
</dbReference>
<evidence type="ECO:0000256" key="7">
    <source>
        <dbReference type="ARBA" id="ARBA00023160"/>
    </source>
</evidence>
<evidence type="ECO:0000256" key="1">
    <source>
        <dbReference type="ARBA" id="ARBA00022516"/>
    </source>
</evidence>
<dbReference type="AlphaFoldDB" id="F3KZK0"/>
<dbReference type="GO" id="GO:0000287">
    <property type="term" value="F:magnesium ion binding"/>
    <property type="evidence" value="ECO:0007669"/>
    <property type="project" value="UniProtKB-UniRule"/>
</dbReference>
<dbReference type="GO" id="GO:0006633">
    <property type="term" value="P:fatty acid biosynthetic process"/>
    <property type="evidence" value="ECO:0007669"/>
    <property type="project" value="UniProtKB-UniRule"/>
</dbReference>
<protein>
    <recommendedName>
        <fullName evidence="10">Holo-[acyl-carrier-protein] synthase</fullName>
        <shortName evidence="10">Holo-ACP synthase</shortName>
        <ecNumber evidence="10">2.7.8.7</ecNumber>
    </recommendedName>
    <alternativeName>
        <fullName evidence="10">4'-phosphopantetheinyl transferase AcpS</fullName>
    </alternativeName>
</protein>
<evidence type="ECO:0000256" key="3">
    <source>
        <dbReference type="ARBA" id="ARBA00022723"/>
    </source>
</evidence>
<evidence type="ECO:0000313" key="13">
    <source>
        <dbReference type="Proteomes" id="UP000005615"/>
    </source>
</evidence>